<gene>
    <name evidence="1" type="ORF">PHYPSEUDO_001015</name>
</gene>
<comment type="caution">
    <text evidence="1">The sequence shown here is derived from an EMBL/GenBank/DDBJ whole genome shotgun (WGS) entry which is preliminary data.</text>
</comment>
<proteinExistence type="predicted"/>
<reference evidence="1" key="1">
    <citation type="submission" date="2021-02" db="EMBL/GenBank/DDBJ databases">
        <authorList>
            <person name="Palmer J.M."/>
        </authorList>
    </citation>
    <scope>NUCLEOTIDE SEQUENCE</scope>
    <source>
        <strain evidence="1">SCRP734</strain>
    </source>
</reference>
<sequence>MGALSSECKGAFCIGNSHYSTIVTVSVRLQAPRFFEQISDKTTRSSLLGCSISQFPFRPRVFTWKSPSRMKFFSCITVVVLALTVASSSADTVEETGVKARHMLAMGDESIMIARGSLRREEETD</sequence>
<name>A0A8T1W1L7_9STRA</name>
<protein>
    <submittedName>
        <fullName evidence="1">Uncharacterized protein</fullName>
    </submittedName>
</protein>
<evidence type="ECO:0000313" key="1">
    <source>
        <dbReference type="EMBL" id="KAG7385864.1"/>
    </source>
</evidence>
<accession>A0A8T1W1L7</accession>
<organism evidence="1 2">
    <name type="scientific">Phytophthora pseudosyringae</name>
    <dbReference type="NCBI Taxonomy" id="221518"/>
    <lineage>
        <taxon>Eukaryota</taxon>
        <taxon>Sar</taxon>
        <taxon>Stramenopiles</taxon>
        <taxon>Oomycota</taxon>
        <taxon>Peronosporomycetes</taxon>
        <taxon>Peronosporales</taxon>
        <taxon>Peronosporaceae</taxon>
        <taxon>Phytophthora</taxon>
    </lineage>
</organism>
<dbReference type="EMBL" id="JAGDFM010000113">
    <property type="protein sequence ID" value="KAG7385864.1"/>
    <property type="molecule type" value="Genomic_DNA"/>
</dbReference>
<dbReference type="OrthoDB" id="124665at2759"/>
<keyword evidence="2" id="KW-1185">Reference proteome</keyword>
<dbReference type="Proteomes" id="UP000694044">
    <property type="component" value="Unassembled WGS sequence"/>
</dbReference>
<dbReference type="AlphaFoldDB" id="A0A8T1W1L7"/>
<evidence type="ECO:0000313" key="2">
    <source>
        <dbReference type="Proteomes" id="UP000694044"/>
    </source>
</evidence>